<dbReference type="InParanoid" id="A0A3B1KJ10"/>
<dbReference type="SUPFAM" id="SSF55144">
    <property type="entry name" value="LigT-like"/>
    <property type="match status" value="1"/>
</dbReference>
<keyword evidence="6" id="KW-1185">Reference proteome</keyword>
<dbReference type="Bgee" id="ENSAMXG00000010500">
    <property type="expression patterns" value="Expressed in mesonephros and 14 other cell types or tissues"/>
</dbReference>
<dbReference type="Proteomes" id="UP000018467">
    <property type="component" value="Unassembled WGS sequence"/>
</dbReference>
<dbReference type="GO" id="GO:0034237">
    <property type="term" value="F:protein kinase A regulatory subunit binding"/>
    <property type="evidence" value="ECO:0007669"/>
    <property type="project" value="TreeGrafter"/>
</dbReference>
<dbReference type="STRING" id="7994.ENSAMXP00000054682"/>
<dbReference type="AlphaFoldDB" id="A0A3B1KJ10"/>
<evidence type="ECO:0000256" key="2">
    <source>
        <dbReference type="SAM" id="MobiDB-lite"/>
    </source>
</evidence>
<evidence type="ECO:0000259" key="3">
    <source>
        <dbReference type="Pfam" id="PF10469"/>
    </source>
</evidence>
<dbReference type="GeneTree" id="ENSGT00390000012756"/>
<feature type="region of interest" description="Disordered" evidence="2">
    <location>
        <begin position="421"/>
        <end position="444"/>
    </location>
</feature>
<dbReference type="OrthoDB" id="277832at2759"/>
<reference evidence="5" key="4">
    <citation type="submission" date="2025-09" db="UniProtKB">
        <authorList>
            <consortium name="Ensembl"/>
        </authorList>
    </citation>
    <scope>IDENTIFICATION</scope>
</reference>
<feature type="compositionally biased region" description="Basic residues" evidence="2">
    <location>
        <begin position="96"/>
        <end position="114"/>
    </location>
</feature>
<evidence type="ECO:0000313" key="6">
    <source>
        <dbReference type="Proteomes" id="UP000018467"/>
    </source>
</evidence>
<sequence>MFRRSVLFITSLNKNLSRAFHACTQSEVVRLKLQTLKVTYQLSPLRHLSCIPQRKVDYLISMQSVPEKTAAGGQCGPHSEPSGTAVRKEPATESKKVKKVKKVKNFKKARGRKQKEKESTLTQNLLAELPFSSTEIWKELGFTGSESSSEKKRKRAGKGRVEDEEDGEEKKKKKNCPRPNYFVSIPITNPEIKEVVEELQAEVLQKEPRLSRALIPVGTLHITLLVTHLATQEEIDAAALALEEMQPTLMSLLGGRSLMLPFRGIGHFRQEVAFIQIEEGQHLSTLIDIADSVRKAFEEKGVSSGDQKDFKPHLTFIKLSRAPKLRRQGIKKLDPALYAAFEQRVFGEESACTLDLCSMLKKKSADGYYHREKTVRFNLLQTTQRTARTSGKRGPELDDEELVSLSKRLVEDAVFRAVQQYMEETQQNGAAPKDEAPSPLTTNK</sequence>
<feature type="region of interest" description="Disordered" evidence="2">
    <location>
        <begin position="143"/>
        <end position="175"/>
    </location>
</feature>
<dbReference type="InterPro" id="IPR019511">
    <property type="entry name" value="AKAP7_RI-RII-bd_dom"/>
</dbReference>
<organism evidence="5 6">
    <name type="scientific">Astyanax mexicanus</name>
    <name type="common">Blind cave fish</name>
    <name type="synonym">Astyanax fasciatus mexicanus</name>
    <dbReference type="NCBI Taxonomy" id="7994"/>
    <lineage>
        <taxon>Eukaryota</taxon>
        <taxon>Metazoa</taxon>
        <taxon>Chordata</taxon>
        <taxon>Craniata</taxon>
        <taxon>Vertebrata</taxon>
        <taxon>Euteleostomi</taxon>
        <taxon>Actinopterygii</taxon>
        <taxon>Neopterygii</taxon>
        <taxon>Teleostei</taxon>
        <taxon>Ostariophysi</taxon>
        <taxon>Characiformes</taxon>
        <taxon>Characoidei</taxon>
        <taxon>Acestrorhamphidae</taxon>
        <taxon>Acestrorhamphinae</taxon>
        <taxon>Astyanax</taxon>
    </lineage>
</organism>
<protein>
    <submittedName>
        <fullName evidence="5">A-kinase anchoring protein 7</fullName>
    </submittedName>
</protein>
<comment type="subunit">
    <text evidence="1">Binds cAMP-dependent protein kinase (PKA). Interacts with PRKCA; only the cytoplasmic form is capable of interacting with PRKCA.</text>
</comment>
<dbReference type="Pfam" id="PF10469">
    <property type="entry name" value="AKAP7_NLS"/>
    <property type="match status" value="1"/>
</dbReference>
<dbReference type="PANTHER" id="PTHR15934">
    <property type="entry name" value="RNA 2',3'-CYCLIC PHOSPHODIESTERASE"/>
    <property type="match status" value="1"/>
</dbReference>
<dbReference type="Ensembl" id="ENSAMXT00000047713.1">
    <property type="protein sequence ID" value="ENSAMXP00000054682.1"/>
    <property type="gene ID" value="ENSAMXG00000010500.2"/>
</dbReference>
<dbReference type="Gene3D" id="3.90.1140.10">
    <property type="entry name" value="Cyclic phosphodiesterase"/>
    <property type="match status" value="1"/>
</dbReference>
<dbReference type="Pfam" id="PF10470">
    <property type="entry name" value="AKAP7_RIRII_bdg"/>
    <property type="match status" value="1"/>
</dbReference>
<dbReference type="PANTHER" id="PTHR15934:SF6">
    <property type="entry name" value="A-KINASE ANCHOR PROTEIN 7 ISOFORM GAMMA"/>
    <property type="match status" value="1"/>
</dbReference>
<evidence type="ECO:0000259" key="4">
    <source>
        <dbReference type="Pfam" id="PF10470"/>
    </source>
</evidence>
<feature type="domain" description="A-kinase anchor protein 7 RI-RII subunit-binding" evidence="4">
    <location>
        <begin position="396"/>
        <end position="434"/>
    </location>
</feature>
<accession>A0A3B1KJ10</accession>
<dbReference type="InterPro" id="IPR019510">
    <property type="entry name" value="AKAP7-like_phosphoesterase"/>
</dbReference>
<evidence type="ECO:0000313" key="5">
    <source>
        <dbReference type="Ensembl" id="ENSAMXP00000054682.1"/>
    </source>
</evidence>
<feature type="compositionally biased region" description="Basic and acidic residues" evidence="2">
    <location>
        <begin position="86"/>
        <end position="95"/>
    </location>
</feature>
<reference evidence="5" key="3">
    <citation type="submission" date="2025-08" db="UniProtKB">
        <authorList>
            <consortium name="Ensembl"/>
        </authorList>
    </citation>
    <scope>IDENTIFICATION</scope>
</reference>
<dbReference type="GO" id="GO:0010738">
    <property type="term" value="P:regulation of protein kinase A signaling"/>
    <property type="evidence" value="ECO:0007669"/>
    <property type="project" value="TreeGrafter"/>
</dbReference>
<feature type="domain" description="A-kinase anchor protein 7-like phosphoesterase" evidence="3">
    <location>
        <begin position="179"/>
        <end position="377"/>
    </location>
</feature>
<dbReference type="GO" id="GO:0005829">
    <property type="term" value="C:cytosol"/>
    <property type="evidence" value="ECO:0007669"/>
    <property type="project" value="TreeGrafter"/>
</dbReference>
<reference evidence="6" key="1">
    <citation type="submission" date="2013-03" db="EMBL/GenBank/DDBJ databases">
        <authorList>
            <person name="Jeffery W."/>
            <person name="Warren W."/>
            <person name="Wilson R.K."/>
        </authorList>
    </citation>
    <scope>NUCLEOTIDE SEQUENCE</scope>
    <source>
        <strain evidence="6">female</strain>
    </source>
</reference>
<dbReference type="InterPro" id="IPR052641">
    <property type="entry name" value="AKAP7_isoform_gamma"/>
</dbReference>
<name>A0A3B1KJ10_ASTMX</name>
<proteinExistence type="predicted"/>
<reference evidence="6" key="2">
    <citation type="journal article" date="2014" name="Nat. Commun.">
        <title>The cavefish genome reveals candidate genes for eye loss.</title>
        <authorList>
            <person name="McGaugh S.E."/>
            <person name="Gross J.B."/>
            <person name="Aken B."/>
            <person name="Blin M."/>
            <person name="Borowsky R."/>
            <person name="Chalopin D."/>
            <person name="Hinaux H."/>
            <person name="Jeffery W.R."/>
            <person name="Keene A."/>
            <person name="Ma L."/>
            <person name="Minx P."/>
            <person name="Murphy D."/>
            <person name="O'Quin K.E."/>
            <person name="Retaux S."/>
            <person name="Rohner N."/>
            <person name="Searle S.M."/>
            <person name="Stahl B.A."/>
            <person name="Tabin C."/>
            <person name="Volff J.N."/>
            <person name="Yoshizawa M."/>
            <person name="Warren W.C."/>
        </authorList>
    </citation>
    <scope>NUCLEOTIDE SEQUENCE [LARGE SCALE GENOMIC DNA]</scope>
    <source>
        <strain evidence="6">female</strain>
    </source>
</reference>
<dbReference type="InterPro" id="IPR009097">
    <property type="entry name" value="Cyclic_Pdiesterase"/>
</dbReference>
<evidence type="ECO:0000256" key="1">
    <source>
        <dbReference type="ARBA" id="ARBA00038702"/>
    </source>
</evidence>
<feature type="region of interest" description="Disordered" evidence="2">
    <location>
        <begin position="69"/>
        <end position="121"/>
    </location>
</feature>